<keyword evidence="2" id="KW-1185">Reference proteome</keyword>
<comment type="caution">
    <text evidence="1">The sequence shown here is derived from an EMBL/GenBank/DDBJ whole genome shotgun (WGS) entry which is preliminary data.</text>
</comment>
<gene>
    <name evidence="1" type="ORF">AVEN_234103_1</name>
</gene>
<proteinExistence type="predicted"/>
<evidence type="ECO:0000313" key="1">
    <source>
        <dbReference type="EMBL" id="GBM54277.1"/>
    </source>
</evidence>
<reference evidence="1 2" key="1">
    <citation type="journal article" date="2019" name="Sci. Rep.">
        <title>Orb-weaving spider Araneus ventricosus genome elucidates the spidroin gene catalogue.</title>
        <authorList>
            <person name="Kono N."/>
            <person name="Nakamura H."/>
            <person name="Ohtoshi R."/>
            <person name="Moran D.A.P."/>
            <person name="Shinohara A."/>
            <person name="Yoshida Y."/>
            <person name="Fujiwara M."/>
            <person name="Mori M."/>
            <person name="Tomita M."/>
            <person name="Arakawa K."/>
        </authorList>
    </citation>
    <scope>NUCLEOTIDE SEQUENCE [LARGE SCALE GENOMIC DNA]</scope>
</reference>
<sequence length="119" mass="13527">MKDSQIKHYQPLKLVANTLERHITGSLTNQIRLLENDSDFMKFSVLSDIGTISLCRAFTIGKFSSEKLLINISFSDQIYQNGNRFSDTDLNNIVSKILDQFTLGSMEGQAENDDFMLLE</sequence>
<accession>A0A4Y2GM71</accession>
<dbReference type="Proteomes" id="UP000499080">
    <property type="component" value="Unassembled WGS sequence"/>
</dbReference>
<dbReference type="EMBL" id="BGPR01001452">
    <property type="protein sequence ID" value="GBM54277.1"/>
    <property type="molecule type" value="Genomic_DNA"/>
</dbReference>
<protein>
    <submittedName>
        <fullName evidence="1">Uncharacterized protein</fullName>
    </submittedName>
</protein>
<evidence type="ECO:0000313" key="2">
    <source>
        <dbReference type="Proteomes" id="UP000499080"/>
    </source>
</evidence>
<name>A0A4Y2GM71_ARAVE</name>
<dbReference type="AlphaFoldDB" id="A0A4Y2GM71"/>
<organism evidence="1 2">
    <name type="scientific">Araneus ventricosus</name>
    <name type="common">Orbweaver spider</name>
    <name type="synonym">Epeira ventricosa</name>
    <dbReference type="NCBI Taxonomy" id="182803"/>
    <lineage>
        <taxon>Eukaryota</taxon>
        <taxon>Metazoa</taxon>
        <taxon>Ecdysozoa</taxon>
        <taxon>Arthropoda</taxon>
        <taxon>Chelicerata</taxon>
        <taxon>Arachnida</taxon>
        <taxon>Araneae</taxon>
        <taxon>Araneomorphae</taxon>
        <taxon>Entelegynae</taxon>
        <taxon>Araneoidea</taxon>
        <taxon>Araneidae</taxon>
        <taxon>Araneus</taxon>
    </lineage>
</organism>